<evidence type="ECO:0000313" key="1">
    <source>
        <dbReference type="EMBL" id="CAG7725187.1"/>
    </source>
</evidence>
<accession>A0A8J2JW88</accession>
<name>A0A8J2JW88_9HEXA</name>
<evidence type="ECO:0000313" key="2">
    <source>
        <dbReference type="Proteomes" id="UP000708208"/>
    </source>
</evidence>
<dbReference type="AlphaFoldDB" id="A0A8J2JW88"/>
<dbReference type="EMBL" id="CAJVCH010118701">
    <property type="protein sequence ID" value="CAG7725187.1"/>
    <property type="molecule type" value="Genomic_DNA"/>
</dbReference>
<reference evidence="1" key="1">
    <citation type="submission" date="2021-06" db="EMBL/GenBank/DDBJ databases">
        <authorList>
            <person name="Hodson N. C."/>
            <person name="Mongue J. A."/>
            <person name="Jaron S. K."/>
        </authorList>
    </citation>
    <scope>NUCLEOTIDE SEQUENCE</scope>
</reference>
<dbReference type="Proteomes" id="UP000708208">
    <property type="component" value="Unassembled WGS sequence"/>
</dbReference>
<protein>
    <submittedName>
        <fullName evidence="1">Uncharacterized protein</fullName>
    </submittedName>
</protein>
<sequence length="17" mass="1990">MKKGRSYNTPIQLAVQR</sequence>
<gene>
    <name evidence="1" type="ORF">AFUS01_LOCUS14162</name>
</gene>
<comment type="caution">
    <text evidence="1">The sequence shown here is derived from an EMBL/GenBank/DDBJ whole genome shotgun (WGS) entry which is preliminary data.</text>
</comment>
<feature type="non-terminal residue" evidence="1">
    <location>
        <position position="17"/>
    </location>
</feature>
<proteinExistence type="predicted"/>
<organism evidence="1 2">
    <name type="scientific">Allacma fusca</name>
    <dbReference type="NCBI Taxonomy" id="39272"/>
    <lineage>
        <taxon>Eukaryota</taxon>
        <taxon>Metazoa</taxon>
        <taxon>Ecdysozoa</taxon>
        <taxon>Arthropoda</taxon>
        <taxon>Hexapoda</taxon>
        <taxon>Collembola</taxon>
        <taxon>Symphypleona</taxon>
        <taxon>Sminthuridae</taxon>
        <taxon>Allacma</taxon>
    </lineage>
</organism>
<keyword evidence="2" id="KW-1185">Reference proteome</keyword>